<protein>
    <recommendedName>
        <fullName evidence="2">NACHT domain-containing protein</fullName>
    </recommendedName>
</protein>
<dbReference type="Pfam" id="PF05729">
    <property type="entry name" value="NACHT"/>
    <property type="match status" value="1"/>
</dbReference>
<keyword evidence="1" id="KW-0812">Transmembrane</keyword>
<evidence type="ECO:0000259" key="2">
    <source>
        <dbReference type="PROSITE" id="PS50837"/>
    </source>
</evidence>
<dbReference type="PROSITE" id="PS50837">
    <property type="entry name" value="NACHT"/>
    <property type="match status" value="1"/>
</dbReference>
<dbReference type="PANTHER" id="PTHR46312">
    <property type="entry name" value="NACHT DOMAIN-CONTAINING PROTEIN"/>
    <property type="match status" value="1"/>
</dbReference>
<dbReference type="EMBL" id="MRZV01000546">
    <property type="protein sequence ID" value="PIK48001.1"/>
    <property type="molecule type" value="Genomic_DNA"/>
</dbReference>
<dbReference type="Gene3D" id="2.60.40.10">
    <property type="entry name" value="Immunoglobulins"/>
    <property type="match status" value="2"/>
</dbReference>
<dbReference type="OrthoDB" id="120976at2759"/>
<dbReference type="SUPFAM" id="SSF52540">
    <property type="entry name" value="P-loop containing nucleoside triphosphate hydrolases"/>
    <property type="match status" value="1"/>
</dbReference>
<dbReference type="SMART" id="SM00409">
    <property type="entry name" value="IG"/>
    <property type="match status" value="2"/>
</dbReference>
<keyword evidence="4" id="KW-1185">Reference proteome</keyword>
<gene>
    <name evidence="3" type="ORF">BSL78_15149</name>
</gene>
<proteinExistence type="predicted"/>
<dbReference type="InterPro" id="IPR013783">
    <property type="entry name" value="Ig-like_fold"/>
</dbReference>
<dbReference type="STRING" id="307972.A0A2G8KJ19"/>
<accession>A0A2G8KJ19</accession>
<dbReference type="Proteomes" id="UP000230750">
    <property type="component" value="Unassembled WGS sequence"/>
</dbReference>
<reference evidence="3 4" key="1">
    <citation type="journal article" date="2017" name="PLoS Biol.">
        <title>The sea cucumber genome provides insights into morphological evolution and visceral regeneration.</title>
        <authorList>
            <person name="Zhang X."/>
            <person name="Sun L."/>
            <person name="Yuan J."/>
            <person name="Sun Y."/>
            <person name="Gao Y."/>
            <person name="Zhang L."/>
            <person name="Li S."/>
            <person name="Dai H."/>
            <person name="Hamel J.F."/>
            <person name="Liu C."/>
            <person name="Yu Y."/>
            <person name="Liu S."/>
            <person name="Lin W."/>
            <person name="Guo K."/>
            <person name="Jin S."/>
            <person name="Xu P."/>
            <person name="Storey K.B."/>
            <person name="Huan P."/>
            <person name="Zhang T."/>
            <person name="Zhou Y."/>
            <person name="Zhang J."/>
            <person name="Lin C."/>
            <person name="Li X."/>
            <person name="Xing L."/>
            <person name="Huo D."/>
            <person name="Sun M."/>
            <person name="Wang L."/>
            <person name="Mercier A."/>
            <person name="Li F."/>
            <person name="Yang H."/>
            <person name="Xiang J."/>
        </authorList>
    </citation>
    <scope>NUCLEOTIDE SEQUENCE [LARGE SCALE GENOMIC DNA]</scope>
    <source>
        <strain evidence="3">Shaxun</strain>
        <tissue evidence="3">Muscle</tissue>
    </source>
</reference>
<dbReference type="InterPro" id="IPR003599">
    <property type="entry name" value="Ig_sub"/>
</dbReference>
<sequence length="1197" mass="136405">MLYLVVQMAVSERKLFNMAGMLKAILPSVLILVYVFCCSADEHGCQTPQYLEIGTSGTVVCSFSVDFVSIYWYYNSDSSEGPATLSYENEQRQGEGYTSGEFDIRSDGSLIINNVLVKHEARFTVYELKVDKQLPDRYDIQVVTIVRPTPPHPVIDDCPTSPSLCYIPWRQQHQLICSINQARPAISLAWLARTTDGNMNITDKTTLVSEANTWSSSLSVVNPFMYSSHLALLVCQADDHSNLLEQTEMLILVHNKDGVISMFETKEVLVERNEKIQLHCIESGYQLIIWERISTKDNVTTNVMLDAGTGVKMFPSSNEYELQDGTLVIEDVELHHEALYRCTYNDGIREGVRSFNLTVYVNPIPGYPIIEGCTHDRYCVLDVSYSGILKCTVRGIRPEVQLEWRAYHADHSEMISFHSQQVDTHSNGETSDVTITAAYTAKETAERKLTVECRSMGPNSKHFSLNSKVDLLFPGFVDQITTAKPVTSETLSGPSFKTVPIIVTVCIIVLILIIGAIVGYRVHKMRTKQLPMFIPEVVPLVQNTDSIFITELKSNYENLYSAVKPIPFLHGNFTVHELYVEGGIEYLSKDKRKKIPWEPLDSYQNIFTHPELLGSRWIIEGGAGYGKSTLSVQLAYEWCQRVEGSFMNEIEIFILIRLRQLKGISSIYEAIKRFILPINSKFSVDDIKGFIDNSKSVLIILDGFDEYPDSNSNPNSDVFNIIKRTMLPSCRVALTTRSDYLPKDYAPQTKRVRLTGFKSRAQDEYMQKAVIVNGYKTMENTIKEWLQDNPILGDLCEVPLFFVMYAHLSLESDELRKCTSVTSFFRYMITCLHSHLRLKFRDENVDTLVLSENFHQELDKICFESLNGHSYNPDIEKDYLLQALGKEFVDQYLQIGIFREEKATVVSNEPGVQASDHVKTVYKLRFYHSLFCEWFAAHFLAEALDKTSFTSGKDNGQGMLTILEDLDPSELQYVYRFACGINPRAAKHILEHLKIGHDGVDAFPILCILEQVGNVDTIIDNVREICVGDDGLQVRDHDPIILQRSVVQLMDIATSKEITVSKLVLIDCFKLVDVTTNEIVLYSEVRIPLLNDVKQLMFEQKEREFNQHHLDEIFKYASNCRNLEEINFVYILLPYRINAEALLGQLAAKDIKVHWFPSESEYSLDLKSGHWQQFEGSTHVTQHEYSKVVTTFRALQD</sequence>
<dbReference type="InterPro" id="IPR007111">
    <property type="entry name" value="NACHT_NTPase"/>
</dbReference>
<name>A0A2G8KJ19_STIJA</name>
<feature type="transmembrane region" description="Helical" evidence="1">
    <location>
        <begin position="501"/>
        <end position="522"/>
    </location>
</feature>
<dbReference type="InterPro" id="IPR036179">
    <property type="entry name" value="Ig-like_dom_sf"/>
</dbReference>
<comment type="caution">
    <text evidence="3">The sequence shown here is derived from an EMBL/GenBank/DDBJ whole genome shotgun (WGS) entry which is preliminary data.</text>
</comment>
<keyword evidence="1" id="KW-0472">Membrane</keyword>
<feature type="domain" description="NACHT" evidence="2">
    <location>
        <begin position="615"/>
        <end position="739"/>
    </location>
</feature>
<evidence type="ECO:0000313" key="3">
    <source>
        <dbReference type="EMBL" id="PIK48001.1"/>
    </source>
</evidence>
<dbReference type="PANTHER" id="PTHR46312:SF2">
    <property type="entry name" value="NUCLEOTIDE-BINDING OLIGOMERIZATION DOMAIN-CONTAINING PROTEIN 2-LIKE"/>
    <property type="match status" value="1"/>
</dbReference>
<dbReference type="AlphaFoldDB" id="A0A2G8KJ19"/>
<dbReference type="SUPFAM" id="SSF48726">
    <property type="entry name" value="Immunoglobulin"/>
    <property type="match status" value="2"/>
</dbReference>
<dbReference type="InterPro" id="IPR027417">
    <property type="entry name" value="P-loop_NTPase"/>
</dbReference>
<organism evidence="3 4">
    <name type="scientific">Stichopus japonicus</name>
    <name type="common">Sea cucumber</name>
    <dbReference type="NCBI Taxonomy" id="307972"/>
    <lineage>
        <taxon>Eukaryota</taxon>
        <taxon>Metazoa</taxon>
        <taxon>Echinodermata</taxon>
        <taxon>Eleutherozoa</taxon>
        <taxon>Echinozoa</taxon>
        <taxon>Holothuroidea</taxon>
        <taxon>Aspidochirotacea</taxon>
        <taxon>Aspidochirotida</taxon>
        <taxon>Stichopodidae</taxon>
        <taxon>Apostichopus</taxon>
    </lineage>
</organism>
<keyword evidence="1" id="KW-1133">Transmembrane helix</keyword>
<evidence type="ECO:0000313" key="4">
    <source>
        <dbReference type="Proteomes" id="UP000230750"/>
    </source>
</evidence>
<evidence type="ECO:0000256" key="1">
    <source>
        <dbReference type="SAM" id="Phobius"/>
    </source>
</evidence>
<dbReference type="Gene3D" id="3.40.50.300">
    <property type="entry name" value="P-loop containing nucleotide triphosphate hydrolases"/>
    <property type="match status" value="1"/>
</dbReference>